<dbReference type="OrthoDB" id="7872600at2"/>
<evidence type="ECO:0000256" key="1">
    <source>
        <dbReference type="SAM" id="Phobius"/>
    </source>
</evidence>
<keyword evidence="1" id="KW-1133">Transmembrane helix</keyword>
<dbReference type="AlphaFoldDB" id="A0A0L1JNP6"/>
<keyword evidence="1" id="KW-0472">Membrane</keyword>
<comment type="caution">
    <text evidence="2">The sequence shown here is derived from an EMBL/GenBank/DDBJ whole genome shotgun (WGS) entry which is preliminary data.</text>
</comment>
<feature type="transmembrane region" description="Helical" evidence="1">
    <location>
        <begin position="6"/>
        <end position="26"/>
    </location>
</feature>
<accession>A0A0L1JNP6</accession>
<feature type="transmembrane region" description="Helical" evidence="1">
    <location>
        <begin position="33"/>
        <end position="52"/>
    </location>
</feature>
<dbReference type="RefSeq" id="WP_050531350.1">
    <property type="nucleotide sequence ID" value="NZ_AQQZ01000005.1"/>
</dbReference>
<sequence>MTDMRGPYAPAALFIALSGVLHLVALPFGAWEAFGLIFVAIAVFYAALAWGLVQGWRWVAWLAFFCMLIGGIGAFSETFARIPAWPHWAILLADASAAVLLFRALWWPAHTV</sequence>
<feature type="transmembrane region" description="Helical" evidence="1">
    <location>
        <begin position="58"/>
        <end position="76"/>
    </location>
</feature>
<proteinExistence type="predicted"/>
<protein>
    <submittedName>
        <fullName evidence="2">Uncharacterized protein</fullName>
    </submittedName>
</protein>
<dbReference type="Proteomes" id="UP000036938">
    <property type="component" value="Unassembled WGS sequence"/>
</dbReference>
<evidence type="ECO:0000313" key="3">
    <source>
        <dbReference type="Proteomes" id="UP000036938"/>
    </source>
</evidence>
<gene>
    <name evidence="2" type="ORF">ATO11_13185</name>
</gene>
<dbReference type="STRING" id="1317121.ATO11_13185"/>
<keyword evidence="3" id="KW-1185">Reference proteome</keyword>
<organism evidence="2 3">
    <name type="scientific">Pseudaestuariivita atlantica</name>
    <dbReference type="NCBI Taxonomy" id="1317121"/>
    <lineage>
        <taxon>Bacteria</taxon>
        <taxon>Pseudomonadati</taxon>
        <taxon>Pseudomonadota</taxon>
        <taxon>Alphaproteobacteria</taxon>
        <taxon>Rhodobacterales</taxon>
        <taxon>Paracoccaceae</taxon>
        <taxon>Pseudaestuariivita</taxon>
    </lineage>
</organism>
<evidence type="ECO:0000313" key="2">
    <source>
        <dbReference type="EMBL" id="KNG93381.1"/>
    </source>
</evidence>
<reference evidence="2 3" key="1">
    <citation type="journal article" date="2015" name="Int. J. Syst. Evol. Microbiol.">
        <title>Aestuariivita atlantica sp. nov., isolated from deep sea sediment of the Atlantic Ocean.</title>
        <authorList>
            <person name="Li G."/>
            <person name="Lai Q."/>
            <person name="Du Y."/>
            <person name="Liu X."/>
            <person name="Sun F."/>
            <person name="Shao Z."/>
        </authorList>
    </citation>
    <scope>NUCLEOTIDE SEQUENCE [LARGE SCALE GENOMIC DNA]</scope>
    <source>
        <strain evidence="2 3">22II-S11-z3</strain>
    </source>
</reference>
<keyword evidence="1" id="KW-0812">Transmembrane</keyword>
<feature type="transmembrane region" description="Helical" evidence="1">
    <location>
        <begin position="88"/>
        <end position="106"/>
    </location>
</feature>
<dbReference type="EMBL" id="AQQZ01000005">
    <property type="protein sequence ID" value="KNG93381.1"/>
    <property type="molecule type" value="Genomic_DNA"/>
</dbReference>
<name>A0A0L1JNP6_9RHOB</name>